<evidence type="ECO:0000313" key="2">
    <source>
        <dbReference type="Proteomes" id="UP000070589"/>
    </source>
</evidence>
<comment type="caution">
    <text evidence="1">The sequence shown here is derived from an EMBL/GenBank/DDBJ whole genome shotgun (WGS) entry which is preliminary data.</text>
</comment>
<dbReference type="EMBL" id="LHXL01000007">
    <property type="protein sequence ID" value="KXA90354.1"/>
    <property type="molecule type" value="Genomic_DNA"/>
</dbReference>
<dbReference type="InterPro" id="IPR027417">
    <property type="entry name" value="P-loop_NTPase"/>
</dbReference>
<dbReference type="Proteomes" id="UP000070589">
    <property type="component" value="Unassembled WGS sequence"/>
</dbReference>
<dbReference type="AlphaFoldDB" id="A0A133U838"/>
<keyword evidence="2" id="KW-1185">Reference proteome</keyword>
<name>A0A133U838_9EURY</name>
<sequence>MIVGYNAIKHRFRRALKSRSIRQSILLVGPTASAKTLFLEEVARLKGVIRITGKSVTAAGFEDKVMQRPNFIIIDEYDELDGEGYSELLNYQDPKQPFEIVKSGKMDKISTEEKAPIFANANKLTRPSQPNLDRFWIFRFQRYSDEEFKMVCKRLLPQDFEISEELALYIAKKLRNRSKDSTVRDAERIAEVTETEEDVDEEIRVLKNISARKAAEDSNCREGEAG</sequence>
<reference evidence="1 2" key="1">
    <citation type="journal article" date="2016" name="Sci. Rep.">
        <title>Metabolic traits of an uncultured archaeal lineage -MSBL1- from brine pools of the Red Sea.</title>
        <authorList>
            <person name="Mwirichia R."/>
            <person name="Alam I."/>
            <person name="Rashid M."/>
            <person name="Vinu M."/>
            <person name="Ba-Alawi W."/>
            <person name="Anthony Kamau A."/>
            <person name="Kamanda Ngugi D."/>
            <person name="Goker M."/>
            <person name="Klenk H.P."/>
            <person name="Bajic V."/>
            <person name="Stingl U."/>
        </authorList>
    </citation>
    <scope>NUCLEOTIDE SEQUENCE [LARGE SCALE GENOMIC DNA]</scope>
    <source>
        <strain evidence="1">SCGC-AAA259D14</strain>
    </source>
</reference>
<dbReference type="SUPFAM" id="SSF52540">
    <property type="entry name" value="P-loop containing nucleoside triphosphate hydrolases"/>
    <property type="match status" value="1"/>
</dbReference>
<proteinExistence type="predicted"/>
<evidence type="ECO:0000313" key="1">
    <source>
        <dbReference type="EMBL" id="KXA90354.1"/>
    </source>
</evidence>
<evidence type="ECO:0008006" key="3">
    <source>
        <dbReference type="Google" id="ProtNLM"/>
    </source>
</evidence>
<protein>
    <recommendedName>
        <fullName evidence="3">MCM domain-containing protein</fullName>
    </recommendedName>
</protein>
<dbReference type="Gene3D" id="3.40.50.300">
    <property type="entry name" value="P-loop containing nucleotide triphosphate hydrolases"/>
    <property type="match status" value="1"/>
</dbReference>
<accession>A0A133U838</accession>
<gene>
    <name evidence="1" type="ORF">AKJ62_01120</name>
</gene>
<organism evidence="1 2">
    <name type="scientific">candidate division MSBL1 archaeon SCGC-AAA259D14</name>
    <dbReference type="NCBI Taxonomy" id="1698261"/>
    <lineage>
        <taxon>Archaea</taxon>
        <taxon>Methanobacteriati</taxon>
        <taxon>Methanobacteriota</taxon>
        <taxon>candidate division MSBL1</taxon>
    </lineage>
</organism>